<dbReference type="EMBL" id="JAUKUA010000003">
    <property type="protein sequence ID" value="KAK0720211.1"/>
    <property type="molecule type" value="Genomic_DNA"/>
</dbReference>
<feature type="compositionally biased region" description="Polar residues" evidence="1">
    <location>
        <begin position="556"/>
        <end position="571"/>
    </location>
</feature>
<dbReference type="AlphaFoldDB" id="A0AA40AQM1"/>
<feature type="region of interest" description="Disordered" evidence="1">
    <location>
        <begin position="556"/>
        <end position="593"/>
    </location>
</feature>
<feature type="region of interest" description="Disordered" evidence="1">
    <location>
        <begin position="612"/>
        <end position="668"/>
    </location>
</feature>
<feature type="compositionally biased region" description="Polar residues" evidence="1">
    <location>
        <begin position="205"/>
        <end position="215"/>
    </location>
</feature>
<feature type="region of interest" description="Disordered" evidence="1">
    <location>
        <begin position="514"/>
        <end position="543"/>
    </location>
</feature>
<proteinExistence type="predicted"/>
<comment type="caution">
    <text evidence="2">The sequence shown here is derived from an EMBL/GenBank/DDBJ whole genome shotgun (WGS) entry which is preliminary data.</text>
</comment>
<evidence type="ECO:0000313" key="2">
    <source>
        <dbReference type="EMBL" id="KAK0720211.1"/>
    </source>
</evidence>
<feature type="compositionally biased region" description="Acidic residues" evidence="1">
    <location>
        <begin position="315"/>
        <end position="327"/>
    </location>
</feature>
<feature type="compositionally biased region" description="Low complexity" evidence="1">
    <location>
        <begin position="344"/>
        <end position="366"/>
    </location>
</feature>
<evidence type="ECO:0000256" key="1">
    <source>
        <dbReference type="SAM" id="MobiDB-lite"/>
    </source>
</evidence>
<evidence type="ECO:0000313" key="3">
    <source>
        <dbReference type="Proteomes" id="UP001172102"/>
    </source>
</evidence>
<organism evidence="2 3">
    <name type="scientific">Lasiosphaeris hirsuta</name>
    <dbReference type="NCBI Taxonomy" id="260670"/>
    <lineage>
        <taxon>Eukaryota</taxon>
        <taxon>Fungi</taxon>
        <taxon>Dikarya</taxon>
        <taxon>Ascomycota</taxon>
        <taxon>Pezizomycotina</taxon>
        <taxon>Sordariomycetes</taxon>
        <taxon>Sordariomycetidae</taxon>
        <taxon>Sordariales</taxon>
        <taxon>Lasiosphaeriaceae</taxon>
        <taxon>Lasiosphaeris</taxon>
    </lineage>
</organism>
<protein>
    <submittedName>
        <fullName evidence="2">Uncharacterized protein</fullName>
    </submittedName>
</protein>
<gene>
    <name evidence="2" type="ORF">B0H67DRAFT_484488</name>
</gene>
<dbReference type="Proteomes" id="UP001172102">
    <property type="component" value="Unassembled WGS sequence"/>
</dbReference>
<sequence length="828" mass="87618">MDDPWGSPWTAPSPEKGGKPSSPTKSAKSDLEPPPRAFFSISNSPRIPAISGQSPWADDDDGIGDWASADAPATAQSGWGGGWSAPSPNLASPPRHDEFSKPSPIAWPGSIALPKPANGSIPSIRQPSPDPWSTDFSPSIDGPSTLRLVIDAPPLSSVERAEVGTGDIGAQLDLDRDWHETKLSEADIGNGTLGRFPAEEHAVEKSTSAENQVDGMSQDVVRPSVESGTQSHESPFGSLSGDDTDRENDRQDSPITSIDEDSKTRQPVARTTSGKVQQLVEKFDGLARALSEEPVTTKTERSKSPIGLNQKESCDDVGEFGGFEDIDQDRPLPASALDRPATPKPTAKSSTPTTSAAASPQSSTDSTIHIKQVLAAHGPVAFDIDLGNIEKLFSLEKSTLATKVSEANSEVSDYIITDSFGEISERKTWYRVSRMGSLRKYNAGDDENYRLVAWPTSTIRQDTIKIVRRWMEEDSIAGRVTLGGGISKTQKNMFGWDSSAEPVTLDAVFGKRKGHSRATSLQPLAGPPLRKTSGSLRSPIHRPSSVVVPPVASFGWSSNSPTSPPLQTQPAKSIPPLARPVAAPQPSSTLQHSMPQISALEKLPPNAAAIRIPTSTPKEDDDDEWGEMVTSPSDSKPAATDFQSLSNAFSVPPQGFPTPQSGTRSAPLVNEAEGPATASVGIATGSSTASGPWEAVDFSVFESPPKRSAAVSMVKPPKPAAAPAPPPPMMATPFTPSTPIPIFSPTPFTETPIASPGTELVVRSATSKQLLSEYTFSPTTPLEISSPTVLPVASAAEDDTDIGNGLATRSDDVGHIIANLPDLSYMLR</sequence>
<feature type="compositionally biased region" description="Low complexity" evidence="1">
    <location>
        <begin position="12"/>
        <end position="26"/>
    </location>
</feature>
<name>A0AA40AQM1_9PEZI</name>
<keyword evidence="3" id="KW-1185">Reference proteome</keyword>
<accession>A0AA40AQM1</accession>
<feature type="region of interest" description="Disordered" evidence="1">
    <location>
        <begin position="183"/>
        <end position="366"/>
    </location>
</feature>
<feature type="region of interest" description="Disordered" evidence="1">
    <location>
        <begin position="1"/>
        <end position="140"/>
    </location>
</feature>
<reference evidence="2" key="1">
    <citation type="submission" date="2023-06" db="EMBL/GenBank/DDBJ databases">
        <title>Genome-scale phylogeny and comparative genomics of the fungal order Sordariales.</title>
        <authorList>
            <consortium name="Lawrence Berkeley National Laboratory"/>
            <person name="Hensen N."/>
            <person name="Bonometti L."/>
            <person name="Westerberg I."/>
            <person name="Brannstrom I.O."/>
            <person name="Guillou S."/>
            <person name="Cros-Aarteil S."/>
            <person name="Calhoun S."/>
            <person name="Haridas S."/>
            <person name="Kuo A."/>
            <person name="Mondo S."/>
            <person name="Pangilinan J."/>
            <person name="Riley R."/>
            <person name="Labutti K."/>
            <person name="Andreopoulos B."/>
            <person name="Lipzen A."/>
            <person name="Chen C."/>
            <person name="Yanf M."/>
            <person name="Daum C."/>
            <person name="Ng V."/>
            <person name="Clum A."/>
            <person name="Steindorff A."/>
            <person name="Ohm R."/>
            <person name="Martin F."/>
            <person name="Silar P."/>
            <person name="Natvig D."/>
            <person name="Lalanne C."/>
            <person name="Gautier V."/>
            <person name="Ament-Velasquez S.L."/>
            <person name="Kruys A."/>
            <person name="Hutchinson M.I."/>
            <person name="Powell A.J."/>
            <person name="Barry K."/>
            <person name="Miller A.N."/>
            <person name="Grigoriev I.V."/>
            <person name="Debuchy R."/>
            <person name="Gladieux P."/>
            <person name="Thoren M.H."/>
            <person name="Johannesson H."/>
        </authorList>
    </citation>
    <scope>NUCLEOTIDE SEQUENCE</scope>
    <source>
        <strain evidence="2">SMH4607-1</strain>
    </source>
</reference>